<keyword evidence="5" id="KW-0249">Electron transport</keyword>
<dbReference type="SMART" id="SM00664">
    <property type="entry name" value="DoH"/>
    <property type="match status" value="1"/>
</dbReference>
<dbReference type="CDD" id="cd08760">
    <property type="entry name" value="Cyt_b561_FRRS1_like"/>
    <property type="match status" value="1"/>
</dbReference>
<dbReference type="AlphaFoldDB" id="A0A6V7NUU7"/>
<evidence type="ECO:0000259" key="11">
    <source>
        <dbReference type="PROSITE" id="PS50939"/>
    </source>
</evidence>
<keyword evidence="2" id="KW-0813">Transport</keyword>
<gene>
    <name evidence="12" type="ORF">CB5_LOCUS5533</name>
</gene>
<evidence type="ECO:0000256" key="6">
    <source>
        <dbReference type="ARBA" id="ARBA00022989"/>
    </source>
</evidence>
<keyword evidence="6 9" id="KW-1133">Transmembrane helix</keyword>
<accession>A0A6V7NUU7</accession>
<evidence type="ECO:0000256" key="9">
    <source>
        <dbReference type="SAM" id="Phobius"/>
    </source>
</evidence>
<evidence type="ECO:0000256" key="4">
    <source>
        <dbReference type="ARBA" id="ARBA00022729"/>
    </source>
</evidence>
<dbReference type="GO" id="GO:0016020">
    <property type="term" value="C:membrane"/>
    <property type="evidence" value="ECO:0007669"/>
    <property type="project" value="UniProtKB-SubCell"/>
</dbReference>
<feature type="region of interest" description="Disordered" evidence="8">
    <location>
        <begin position="18"/>
        <end position="38"/>
    </location>
</feature>
<dbReference type="PANTHER" id="PTHR23130:SF162">
    <property type="entry name" value="OS05G0237200 PROTEIN"/>
    <property type="match status" value="1"/>
</dbReference>
<dbReference type="PANTHER" id="PTHR23130">
    <property type="entry name" value="CYTOCHROME B561 AND DOMON DOMAIN-CONTAINING PROTEIN"/>
    <property type="match status" value="1"/>
</dbReference>
<evidence type="ECO:0000313" key="12">
    <source>
        <dbReference type="EMBL" id="CAD1822322.1"/>
    </source>
</evidence>
<proteinExistence type="predicted"/>
<name>A0A6V7NUU7_ANACO</name>
<dbReference type="InterPro" id="IPR006593">
    <property type="entry name" value="Cyt_b561/ferric_Rdtase_TM"/>
</dbReference>
<evidence type="ECO:0000256" key="5">
    <source>
        <dbReference type="ARBA" id="ARBA00022982"/>
    </source>
</evidence>
<dbReference type="Pfam" id="PF03188">
    <property type="entry name" value="Cytochrom_B561"/>
    <property type="match status" value="1"/>
</dbReference>
<feature type="transmembrane region" description="Helical" evidence="9">
    <location>
        <begin position="443"/>
        <end position="465"/>
    </location>
</feature>
<keyword evidence="3 9" id="KW-0812">Transmembrane</keyword>
<dbReference type="CDD" id="cd09631">
    <property type="entry name" value="DOMON_DOH"/>
    <property type="match status" value="1"/>
</dbReference>
<dbReference type="PROSITE" id="PS50836">
    <property type="entry name" value="DOMON"/>
    <property type="match status" value="1"/>
</dbReference>
<dbReference type="EMBL" id="LR862142">
    <property type="protein sequence ID" value="CAD1822322.1"/>
    <property type="molecule type" value="Genomic_DNA"/>
</dbReference>
<feature type="compositionally biased region" description="Low complexity" evidence="8">
    <location>
        <begin position="18"/>
        <end position="34"/>
    </location>
</feature>
<dbReference type="PROSITE" id="PS50939">
    <property type="entry name" value="CYTOCHROME_B561"/>
    <property type="match status" value="1"/>
</dbReference>
<evidence type="ECO:0008006" key="13">
    <source>
        <dbReference type="Google" id="ProtNLM"/>
    </source>
</evidence>
<dbReference type="InterPro" id="IPR045266">
    <property type="entry name" value="DOH_DOMON"/>
</dbReference>
<organism evidence="12">
    <name type="scientific">Ananas comosus var. bracteatus</name>
    <name type="common">red pineapple</name>
    <dbReference type="NCBI Taxonomy" id="296719"/>
    <lineage>
        <taxon>Eukaryota</taxon>
        <taxon>Viridiplantae</taxon>
        <taxon>Streptophyta</taxon>
        <taxon>Embryophyta</taxon>
        <taxon>Tracheophyta</taxon>
        <taxon>Spermatophyta</taxon>
        <taxon>Magnoliopsida</taxon>
        <taxon>Liliopsida</taxon>
        <taxon>Poales</taxon>
        <taxon>Bromeliaceae</taxon>
        <taxon>Bromelioideae</taxon>
        <taxon>Ananas</taxon>
    </lineage>
</organism>
<comment type="subcellular location">
    <subcellularLocation>
        <location evidence="1">Membrane</location>
    </subcellularLocation>
</comment>
<dbReference type="Pfam" id="PF03351">
    <property type="entry name" value="DOMON"/>
    <property type="match status" value="1"/>
</dbReference>
<feature type="transmembrane region" description="Helical" evidence="9">
    <location>
        <begin position="314"/>
        <end position="334"/>
    </location>
</feature>
<evidence type="ECO:0000256" key="8">
    <source>
        <dbReference type="SAM" id="MobiDB-lite"/>
    </source>
</evidence>
<feature type="transmembrane region" description="Helical" evidence="9">
    <location>
        <begin position="346"/>
        <end position="367"/>
    </location>
</feature>
<reference evidence="12" key="1">
    <citation type="submission" date="2020-07" db="EMBL/GenBank/DDBJ databases">
        <authorList>
            <person name="Lin J."/>
        </authorList>
    </citation>
    <scope>NUCLEOTIDE SEQUENCE</scope>
</reference>
<evidence type="ECO:0000256" key="1">
    <source>
        <dbReference type="ARBA" id="ARBA00004370"/>
    </source>
</evidence>
<protein>
    <recommendedName>
        <fullName evidence="13">Cytochrome b561 and DOMON domain-containing protein</fullName>
    </recommendedName>
</protein>
<evidence type="ECO:0000256" key="7">
    <source>
        <dbReference type="ARBA" id="ARBA00023136"/>
    </source>
</evidence>
<feature type="transmembrane region" description="Helical" evidence="9">
    <location>
        <begin position="379"/>
        <end position="398"/>
    </location>
</feature>
<dbReference type="Gene3D" id="1.20.120.1770">
    <property type="match status" value="1"/>
</dbReference>
<sequence length="466" mass="50730">MTVGIVLLRWVPATTTTSTTIPSSMASSSSSSSSSPPPPWPTMAIIIIIIIIIIIPKLHLEAIPLTTTKPNPPLHRFPQMLPRTTHATLSPLSLYDVAGVFPPRPNPRPVGSDRAVCSQINGCSADLSAFLPAPFNVSGLSCRPMWNSFILRHSQNQDNILSIVLSSPYTSGWVGIAFSNDGMMTGSSAMVGWIGNEGRAYIKQFYLGGQTSSQAVVNKGNLLLSSDAAPSVVLYGASIYLAFQLKFQAPVTRQALLFAYSTTPPMNYRLTEHDDKTSVSFDFSPGASASTSTSPSSSSSSSFYPYELKRNHGALAMFGWGVLLPVGAIVARYFRRRDPLWYHLHVIIQFVGFLIGLAGAVAGIALYNRVHSNFTTHRGLGVFILVLGSLQVIAFFLRPDKESKIRKYWNWYHHWVGRLALFLAAVNIALGIQIGGAGDTWKAVYGILLAVILISVTVLEIAFWVR</sequence>
<evidence type="ECO:0000256" key="3">
    <source>
        <dbReference type="ARBA" id="ARBA00022692"/>
    </source>
</evidence>
<feature type="domain" description="DOMON" evidence="10">
    <location>
        <begin position="147"/>
        <end position="263"/>
    </location>
</feature>
<feature type="transmembrane region" description="Helical" evidence="9">
    <location>
        <begin position="42"/>
        <end position="60"/>
    </location>
</feature>
<evidence type="ECO:0000259" key="10">
    <source>
        <dbReference type="PROSITE" id="PS50836"/>
    </source>
</evidence>
<dbReference type="InterPro" id="IPR005018">
    <property type="entry name" value="DOMON_domain"/>
</dbReference>
<keyword evidence="4" id="KW-0732">Signal</keyword>
<feature type="transmembrane region" description="Helical" evidence="9">
    <location>
        <begin position="419"/>
        <end position="437"/>
    </location>
</feature>
<evidence type="ECO:0000256" key="2">
    <source>
        <dbReference type="ARBA" id="ARBA00022448"/>
    </source>
</evidence>
<feature type="domain" description="Cytochrome b561" evidence="11">
    <location>
        <begin position="270"/>
        <end position="466"/>
    </location>
</feature>
<keyword evidence="7 9" id="KW-0472">Membrane</keyword>
<dbReference type="SMART" id="SM00665">
    <property type="entry name" value="B561"/>
    <property type="match status" value="1"/>
</dbReference>